<dbReference type="AlphaFoldDB" id="A0AAE8J5Z9"/>
<evidence type="ECO:0000313" key="5">
    <source>
        <dbReference type="Proteomes" id="UP000234349"/>
    </source>
</evidence>
<protein>
    <submittedName>
        <fullName evidence="3">DUF975 domain-containing protein</fullName>
    </submittedName>
</protein>
<gene>
    <name evidence="3" type="ORF">CUR37_03495</name>
    <name evidence="4" type="ORF">LAS9267_00844</name>
</gene>
<evidence type="ECO:0000259" key="2">
    <source>
        <dbReference type="Pfam" id="PF13240"/>
    </source>
</evidence>
<comment type="caution">
    <text evidence="4">The sequence shown here is derived from an EMBL/GenBank/DDBJ whole genome shotgun (WGS) entry which is preliminary data.</text>
</comment>
<feature type="transmembrane region" description="Helical" evidence="1">
    <location>
        <begin position="189"/>
        <end position="210"/>
    </location>
</feature>
<dbReference type="Proteomes" id="UP000234349">
    <property type="component" value="Unassembled WGS sequence"/>
</dbReference>
<keyword evidence="1" id="KW-0472">Membrane</keyword>
<dbReference type="Pfam" id="PF06161">
    <property type="entry name" value="DUF975"/>
    <property type="match status" value="1"/>
</dbReference>
<dbReference type="GeneID" id="57132403"/>
<reference evidence="3 5" key="1">
    <citation type="submission" date="2016-09" db="EMBL/GenBank/DDBJ databases">
        <authorList>
            <person name="Inglin R.C."/>
        </authorList>
    </citation>
    <scope>NUCLEOTIDE SEQUENCE [LARGE SCALE GENOMIC DNA]</scope>
    <source>
        <strain evidence="3 5">RI-517</strain>
    </source>
</reference>
<evidence type="ECO:0000313" key="6">
    <source>
        <dbReference type="Proteomes" id="UP000239650"/>
    </source>
</evidence>
<evidence type="ECO:0000313" key="3">
    <source>
        <dbReference type="EMBL" id="PKX79118.1"/>
    </source>
</evidence>
<reference evidence="4 6" key="2">
    <citation type="submission" date="2018-02" db="EMBL/GenBank/DDBJ databases">
        <authorList>
            <person name="Rodrigo-Torres L."/>
            <person name="Arahal R. D."/>
            <person name="Lucena T."/>
        </authorList>
    </citation>
    <scope>NUCLEOTIDE SEQUENCE [LARGE SCALE GENOMIC DNA]</scope>
    <source>
        <strain evidence="4 6">CECT 9267</strain>
    </source>
</reference>
<proteinExistence type="predicted"/>
<sequence>MKFCPNCGSEIKEGAKFCPKCGFNIEQMTNPNATSDSVKSRFEKLKTDEEMALQLDQVEGLNMTRADIKKEAQRKLSGRYGEWMKTILWLVVGMIVVTFLLVMSFGRMMTAIEMTILGNLYSDQGPTGFTVFLWFVVVIMLLIVLFLIACLRKPVLQWCAIVTLRGQRADGLKIFNYLVKAQKNRVLKANVLTTFYQFCWSLLFVIPGVVKGASYAMTNVLLEKNPEMTASEAINMSRKIMHGYKLEFLIMQYSFYFWQLLVGVTYGLANFYVLPYQNVTEIQFLESLYQRYQENETK</sequence>
<dbReference type="EMBL" id="MKGH01000011">
    <property type="protein sequence ID" value="PKX79118.1"/>
    <property type="molecule type" value="Genomic_DNA"/>
</dbReference>
<feature type="domain" description="Zinc-ribbon" evidence="2">
    <location>
        <begin position="3"/>
        <end position="23"/>
    </location>
</feature>
<dbReference type="PANTHER" id="PTHR40076:SF1">
    <property type="entry name" value="MEMBRANE PROTEIN"/>
    <property type="match status" value="1"/>
</dbReference>
<dbReference type="InterPro" id="IPR026870">
    <property type="entry name" value="Zinc_ribbon_dom"/>
</dbReference>
<accession>A0AAE8J5Z9</accession>
<keyword evidence="1" id="KW-0812">Transmembrane</keyword>
<dbReference type="EMBL" id="OKRC01000003">
    <property type="protein sequence ID" value="SPE20458.1"/>
    <property type="molecule type" value="Genomic_DNA"/>
</dbReference>
<keyword evidence="1" id="KW-1133">Transmembrane helix</keyword>
<name>A0AAE8J5Z9_LATSK</name>
<dbReference type="RefSeq" id="WP_025016079.1">
    <property type="nucleotide sequence ID" value="NZ_CBCPIJ010000001.1"/>
</dbReference>
<feature type="transmembrane region" description="Helical" evidence="1">
    <location>
        <begin position="87"/>
        <end position="109"/>
    </location>
</feature>
<evidence type="ECO:0000313" key="4">
    <source>
        <dbReference type="EMBL" id="SPE20458.1"/>
    </source>
</evidence>
<feature type="transmembrane region" description="Helical" evidence="1">
    <location>
        <begin position="255"/>
        <end position="274"/>
    </location>
</feature>
<organism evidence="4 6">
    <name type="scientific">Latilactobacillus sakei</name>
    <name type="common">Lactobacillus sakei</name>
    <dbReference type="NCBI Taxonomy" id="1599"/>
    <lineage>
        <taxon>Bacteria</taxon>
        <taxon>Bacillati</taxon>
        <taxon>Bacillota</taxon>
        <taxon>Bacilli</taxon>
        <taxon>Lactobacillales</taxon>
        <taxon>Lactobacillaceae</taxon>
        <taxon>Latilactobacillus</taxon>
    </lineage>
</organism>
<dbReference type="Pfam" id="PF13240">
    <property type="entry name" value="Zn_Ribbon_1"/>
    <property type="match status" value="1"/>
</dbReference>
<feature type="transmembrane region" description="Helical" evidence="1">
    <location>
        <begin position="129"/>
        <end position="151"/>
    </location>
</feature>
<dbReference type="InterPro" id="IPR010380">
    <property type="entry name" value="DUF975"/>
</dbReference>
<dbReference type="PANTHER" id="PTHR40076">
    <property type="entry name" value="MEMBRANE PROTEIN-RELATED"/>
    <property type="match status" value="1"/>
</dbReference>
<dbReference type="Proteomes" id="UP000239650">
    <property type="component" value="Unassembled WGS sequence"/>
</dbReference>
<evidence type="ECO:0000256" key="1">
    <source>
        <dbReference type="SAM" id="Phobius"/>
    </source>
</evidence>